<keyword evidence="13" id="KW-1185">Reference proteome</keyword>
<evidence type="ECO:0000256" key="2">
    <source>
        <dbReference type="ARBA" id="ARBA00005369"/>
    </source>
</evidence>
<dbReference type="EMBL" id="JBHSPA010000018">
    <property type="protein sequence ID" value="MFC5825197.1"/>
    <property type="molecule type" value="Genomic_DNA"/>
</dbReference>
<dbReference type="PANTHER" id="PTHR11579">
    <property type="entry name" value="PROTEIN-L-ISOASPARTATE O-METHYLTRANSFERASE"/>
    <property type="match status" value="1"/>
</dbReference>
<evidence type="ECO:0000256" key="3">
    <source>
        <dbReference type="ARBA" id="ARBA00011890"/>
    </source>
</evidence>
<evidence type="ECO:0000256" key="9">
    <source>
        <dbReference type="ARBA" id="ARBA00030757"/>
    </source>
</evidence>
<keyword evidence="8" id="KW-0949">S-adenosyl-L-methionine</keyword>
<evidence type="ECO:0000256" key="1">
    <source>
        <dbReference type="ARBA" id="ARBA00004496"/>
    </source>
</evidence>
<dbReference type="InterPro" id="IPR000682">
    <property type="entry name" value="PCMT"/>
</dbReference>
<comment type="similarity">
    <text evidence="2">Belongs to the methyltransferase superfamily. L-isoaspartyl/D-aspartyl protein methyltransferase family.</text>
</comment>
<comment type="subcellular location">
    <subcellularLocation>
        <location evidence="1">Cytoplasm</location>
    </subcellularLocation>
</comment>
<keyword evidence="7" id="KW-0808">Transferase</keyword>
<keyword evidence="5" id="KW-0963">Cytoplasm</keyword>
<organism evidence="12 13">
    <name type="scientific">Nonomuraea insulae</name>
    <dbReference type="NCBI Taxonomy" id="1616787"/>
    <lineage>
        <taxon>Bacteria</taxon>
        <taxon>Bacillati</taxon>
        <taxon>Actinomycetota</taxon>
        <taxon>Actinomycetes</taxon>
        <taxon>Streptosporangiales</taxon>
        <taxon>Streptosporangiaceae</taxon>
        <taxon>Nonomuraea</taxon>
    </lineage>
</organism>
<evidence type="ECO:0000256" key="5">
    <source>
        <dbReference type="ARBA" id="ARBA00022490"/>
    </source>
</evidence>
<dbReference type="Pfam" id="PF01135">
    <property type="entry name" value="PCMT"/>
    <property type="match status" value="1"/>
</dbReference>
<evidence type="ECO:0000256" key="6">
    <source>
        <dbReference type="ARBA" id="ARBA00022603"/>
    </source>
</evidence>
<dbReference type="EC" id="2.1.1.77" evidence="3"/>
<comment type="caution">
    <text evidence="12">The sequence shown here is derived from an EMBL/GenBank/DDBJ whole genome shotgun (WGS) entry which is preliminary data.</text>
</comment>
<evidence type="ECO:0000256" key="8">
    <source>
        <dbReference type="ARBA" id="ARBA00022691"/>
    </source>
</evidence>
<evidence type="ECO:0000256" key="7">
    <source>
        <dbReference type="ARBA" id="ARBA00022679"/>
    </source>
</evidence>
<keyword evidence="6" id="KW-0489">Methyltransferase</keyword>
<evidence type="ECO:0000313" key="12">
    <source>
        <dbReference type="EMBL" id="MFC5825197.1"/>
    </source>
</evidence>
<dbReference type="InterPro" id="IPR029063">
    <property type="entry name" value="SAM-dependent_MTases_sf"/>
</dbReference>
<dbReference type="Gene3D" id="3.40.50.150">
    <property type="entry name" value="Vaccinia Virus protein VP39"/>
    <property type="match status" value="1"/>
</dbReference>
<gene>
    <name evidence="12" type="ORF">ACFPZ3_15145</name>
</gene>
<dbReference type="CDD" id="cd02440">
    <property type="entry name" value="AdoMet_MTases"/>
    <property type="match status" value="1"/>
</dbReference>
<dbReference type="SUPFAM" id="SSF53335">
    <property type="entry name" value="S-adenosyl-L-methionine-dependent methyltransferases"/>
    <property type="match status" value="1"/>
</dbReference>
<sequence>MDRLIDDLSPSLDIMDVIKKAIRAVPRHQFIPPVGLITPGKDSTAYLINRDADPHTWWDVVYSDTAVVTQLHDGTVPLREATGGYTSSSSQPSTVADLLNLLDPDPGQRVLEIGTGTGWTSALLCHLVGEHGEVTSIEVDRAVAEQAANNIAAAGARPNLILGDGALGYPGRAPYDRVHVTCGIRTVPYAWIQQCRPGAVIVLPYSPNFNSNFVLRLVVLPNGTAIGHFPSLASYMMMRSQRSVEPCAARGPEEKHHLTTQVDPRTIAYAPAGADLVISTLTGLDSSTSDEPDEDGEAFRMWVSDPNDPNSWAVAIWRPGAVEHKVYQVGDRPLWDEVLEAYFRWVSWGRPNRERFGMTVTPEGQEIWLDSPDRIVGSHAGLQDELVNA</sequence>
<protein>
    <recommendedName>
        <fullName evidence="4">Protein-L-isoaspartate O-methyltransferase</fullName>
        <ecNumber evidence="3">2.1.1.77</ecNumber>
    </recommendedName>
    <alternativeName>
        <fullName evidence="11">L-isoaspartyl protein carboxyl methyltransferase</fullName>
    </alternativeName>
    <alternativeName>
        <fullName evidence="9">Protein L-isoaspartyl methyltransferase</fullName>
    </alternativeName>
    <alternativeName>
        <fullName evidence="10">Protein-beta-aspartate methyltransferase</fullName>
    </alternativeName>
</protein>
<dbReference type="RefSeq" id="WP_379514719.1">
    <property type="nucleotide sequence ID" value="NZ_JBHSPA010000018.1"/>
</dbReference>
<name>A0ABW1CI77_9ACTN</name>
<dbReference type="PANTHER" id="PTHR11579:SF0">
    <property type="entry name" value="PROTEIN-L-ISOASPARTATE(D-ASPARTATE) O-METHYLTRANSFERASE"/>
    <property type="match status" value="1"/>
</dbReference>
<proteinExistence type="inferred from homology"/>
<evidence type="ECO:0000256" key="4">
    <source>
        <dbReference type="ARBA" id="ARBA00013346"/>
    </source>
</evidence>
<evidence type="ECO:0000256" key="10">
    <source>
        <dbReference type="ARBA" id="ARBA00031323"/>
    </source>
</evidence>
<reference evidence="13" key="1">
    <citation type="journal article" date="2019" name="Int. J. Syst. Evol. Microbiol.">
        <title>The Global Catalogue of Microorganisms (GCM) 10K type strain sequencing project: providing services to taxonomists for standard genome sequencing and annotation.</title>
        <authorList>
            <consortium name="The Broad Institute Genomics Platform"/>
            <consortium name="The Broad Institute Genome Sequencing Center for Infectious Disease"/>
            <person name="Wu L."/>
            <person name="Ma J."/>
        </authorList>
    </citation>
    <scope>NUCLEOTIDE SEQUENCE [LARGE SCALE GENOMIC DNA]</scope>
    <source>
        <strain evidence="13">CCUG 53903</strain>
    </source>
</reference>
<evidence type="ECO:0000313" key="13">
    <source>
        <dbReference type="Proteomes" id="UP001596058"/>
    </source>
</evidence>
<evidence type="ECO:0000256" key="11">
    <source>
        <dbReference type="ARBA" id="ARBA00031350"/>
    </source>
</evidence>
<accession>A0ABW1CI77</accession>
<dbReference type="Proteomes" id="UP001596058">
    <property type="component" value="Unassembled WGS sequence"/>
</dbReference>